<dbReference type="InterPro" id="IPR004846">
    <property type="entry name" value="T2SS/T3SS_dom"/>
</dbReference>
<sequence>MKNLRRAIMLFGYTATTLACAAAQTFVRAIPAQASRVATAPLAVAGSMSRAEAVGNPLHLLVGRSMFVNTKARLRRIYVSNPAVLDSFTASPTQIVITAKTAGISSLVLWNETGESQAYLVSADVDVDGLRKSLKEALPYESIRAEGNEDQVSLAGTVSDTAAADTALKLAALYSKNVADSLVLAPQHAKQVRLKVRIVEIDRSKADQAGFNFFSVGKNTSNFTTGQFPAVTTNQNQSSSSSSSSSSAGSTAASLLALSDPLNLLFYNSSLNVGAVVKDLENKQILQILAEPTITTVSGQKASFLSGGEFPFPVIQGGTGGFTSVTIQFRPYGVKLDFTPVVTPEGTIQLKVTPEVSALDYSNAVTISGYTIPALSTRRADTQVELKDGQSFAISGLLDHRTTDLLSKTPGIGDIPVLGTLFKSKSINHSVVELVVIVTPSIVDPLTDSTSPAEPHLAIPTMTPQAFDKTVSKRVQP</sequence>
<dbReference type="KEGG" id="epl:P4G45_07930"/>
<gene>
    <name evidence="6" type="ORF">P4G45_07930</name>
    <name evidence="7" type="ORF">P8936_08400</name>
</gene>
<protein>
    <submittedName>
        <fullName evidence="6">Type II and III secretion system protein family protein</fullName>
    </submittedName>
</protein>
<dbReference type="PROSITE" id="PS51257">
    <property type="entry name" value="PROKAR_LIPOPROTEIN"/>
    <property type="match status" value="1"/>
</dbReference>
<reference evidence="6" key="1">
    <citation type="submission" date="2023-03" db="EMBL/GenBank/DDBJ databases">
        <title>Edaphobacter sp.</title>
        <authorList>
            <person name="Huber K.J."/>
            <person name="Papendorf J."/>
            <person name="Pilke C."/>
            <person name="Bunk B."/>
            <person name="Sproeer C."/>
            <person name="Pester M."/>
        </authorList>
    </citation>
    <scope>NUCLEOTIDE SEQUENCE</scope>
    <source>
        <strain evidence="6">DSM 109919</strain>
        <strain evidence="7">DSM 109920</strain>
    </source>
</reference>
<dbReference type="EMBL" id="CP121194">
    <property type="protein sequence ID" value="XBH11643.1"/>
    <property type="molecule type" value="Genomic_DNA"/>
</dbReference>
<feature type="compositionally biased region" description="Polar residues" evidence="2">
    <location>
        <begin position="227"/>
        <end position="237"/>
    </location>
</feature>
<accession>A0AAU7D320</accession>
<feature type="domain" description="Pilus formation protein N-terminal" evidence="5">
    <location>
        <begin position="57"/>
        <end position="119"/>
    </location>
</feature>
<evidence type="ECO:0000313" key="7">
    <source>
        <dbReference type="EMBL" id="XBH15173.1"/>
    </source>
</evidence>
<dbReference type="PANTHER" id="PTHR30332">
    <property type="entry name" value="PROBABLE GENERAL SECRETION PATHWAY PROTEIN D"/>
    <property type="match status" value="1"/>
</dbReference>
<evidence type="ECO:0000259" key="4">
    <source>
        <dbReference type="Pfam" id="PF00263"/>
    </source>
</evidence>
<proteinExistence type="inferred from homology"/>
<feature type="domain" description="Type II/III secretion system secretin-like" evidence="4">
    <location>
        <begin position="280"/>
        <end position="444"/>
    </location>
</feature>
<evidence type="ECO:0000259" key="5">
    <source>
        <dbReference type="Pfam" id="PF13629"/>
    </source>
</evidence>
<dbReference type="EMBL" id="CP121195">
    <property type="protein sequence ID" value="XBH15173.1"/>
    <property type="molecule type" value="Genomic_DNA"/>
</dbReference>
<evidence type="ECO:0000256" key="3">
    <source>
        <dbReference type="SAM" id="SignalP"/>
    </source>
</evidence>
<feature type="chain" id="PRO_5043288513" evidence="3">
    <location>
        <begin position="22"/>
        <end position="477"/>
    </location>
</feature>
<evidence type="ECO:0000256" key="2">
    <source>
        <dbReference type="SAM" id="MobiDB-lite"/>
    </source>
</evidence>
<accession>A0AAU7DBU0</accession>
<dbReference type="PRINTS" id="PR00811">
    <property type="entry name" value="BCTERIALGSPD"/>
</dbReference>
<dbReference type="RefSeq" id="WP_348269133.1">
    <property type="nucleotide sequence ID" value="NZ_CP121194.1"/>
</dbReference>
<comment type="similarity">
    <text evidence="1">Belongs to the bacterial secretin family.</text>
</comment>
<name>A0AAU7D320_9BACT</name>
<dbReference type="InterPro" id="IPR050810">
    <property type="entry name" value="Bact_Secretion_Sys_Channel"/>
</dbReference>
<dbReference type="AlphaFoldDB" id="A0AAU7D320"/>
<feature type="region of interest" description="Disordered" evidence="2">
    <location>
        <begin position="227"/>
        <end position="246"/>
    </location>
</feature>
<dbReference type="PANTHER" id="PTHR30332:SF17">
    <property type="entry name" value="TYPE IV PILIATION SYSTEM PROTEIN DR_0774-RELATED"/>
    <property type="match status" value="1"/>
</dbReference>
<dbReference type="Pfam" id="PF13629">
    <property type="entry name" value="T2SS-T3SS_pil_N"/>
    <property type="match status" value="1"/>
</dbReference>
<dbReference type="InterPro" id="IPR001775">
    <property type="entry name" value="GspD/PilQ"/>
</dbReference>
<dbReference type="GO" id="GO:0015627">
    <property type="term" value="C:type II protein secretion system complex"/>
    <property type="evidence" value="ECO:0007669"/>
    <property type="project" value="TreeGrafter"/>
</dbReference>
<dbReference type="InterPro" id="IPR032789">
    <property type="entry name" value="T2SS-T3SS_pil_N"/>
</dbReference>
<feature type="signal peptide" evidence="3">
    <location>
        <begin position="1"/>
        <end position="21"/>
    </location>
</feature>
<dbReference type="Pfam" id="PF00263">
    <property type="entry name" value="Secretin"/>
    <property type="match status" value="1"/>
</dbReference>
<keyword evidence="3" id="KW-0732">Signal</keyword>
<evidence type="ECO:0000256" key="1">
    <source>
        <dbReference type="RuleBase" id="RU004003"/>
    </source>
</evidence>
<organism evidence="6">
    <name type="scientific">Edaphobacter paludis</name>
    <dbReference type="NCBI Taxonomy" id="3035702"/>
    <lineage>
        <taxon>Bacteria</taxon>
        <taxon>Pseudomonadati</taxon>
        <taxon>Acidobacteriota</taxon>
        <taxon>Terriglobia</taxon>
        <taxon>Terriglobales</taxon>
        <taxon>Acidobacteriaceae</taxon>
        <taxon>Edaphobacter</taxon>
    </lineage>
</organism>
<dbReference type="GO" id="GO:0009306">
    <property type="term" value="P:protein secretion"/>
    <property type="evidence" value="ECO:0007669"/>
    <property type="project" value="InterPro"/>
</dbReference>
<evidence type="ECO:0000313" key="6">
    <source>
        <dbReference type="EMBL" id="XBH11643.1"/>
    </source>
</evidence>